<accession>A0A1Y1V671</accession>
<feature type="transmembrane region" description="Helical" evidence="1">
    <location>
        <begin position="157"/>
        <end position="174"/>
    </location>
</feature>
<protein>
    <submittedName>
        <fullName evidence="2">BioY-domain-containing protein</fullName>
    </submittedName>
</protein>
<dbReference type="Gene3D" id="1.10.1760.20">
    <property type="match status" value="1"/>
</dbReference>
<reference evidence="2 3" key="1">
    <citation type="submission" date="2016-08" db="EMBL/GenBank/DDBJ databases">
        <title>Genomes of anaerobic fungi encode conserved fungal cellulosomes for biomass hydrolysis.</title>
        <authorList>
            <consortium name="DOE Joint Genome Institute"/>
            <person name="Haitjema C.H."/>
            <person name="Gilmore S.P."/>
            <person name="Henske J.K."/>
            <person name="Solomon K.V."/>
            <person name="De Groot R."/>
            <person name="Kuo A."/>
            <person name="Mondo S.J."/>
            <person name="Salamov A.A."/>
            <person name="Labutti K."/>
            <person name="Zhao Z."/>
            <person name="Chiniquy J."/>
            <person name="Barry K."/>
            <person name="Brewer H.M."/>
            <person name="Purvine S.O."/>
            <person name="Wright A.T."/>
            <person name="Boxma B."/>
            <person name="Van Alen T."/>
            <person name="Hackstein J.H."/>
            <person name="Baker S.E."/>
            <person name="Grigoriev I.V."/>
            <person name="O'Malley M.A."/>
        </authorList>
    </citation>
    <scope>NUCLEOTIDE SEQUENCE [LARGE SCALE GENOMIC DNA]</scope>
    <source>
        <strain evidence="3">finn</strain>
    </source>
</reference>
<evidence type="ECO:0000256" key="1">
    <source>
        <dbReference type="SAM" id="Phobius"/>
    </source>
</evidence>
<dbReference type="Proteomes" id="UP000193719">
    <property type="component" value="Unassembled WGS sequence"/>
</dbReference>
<feature type="transmembrane region" description="Helical" evidence="1">
    <location>
        <begin position="125"/>
        <end position="145"/>
    </location>
</feature>
<dbReference type="PROSITE" id="PS51257">
    <property type="entry name" value="PROKAR_LIPOPROTEIN"/>
    <property type="match status" value="1"/>
</dbReference>
<feature type="transmembrane region" description="Helical" evidence="1">
    <location>
        <begin position="237"/>
        <end position="258"/>
    </location>
</feature>
<sequence length="311" mass="35217">MEKNSFFNCTMSETQTVYITPTFSSTVLSCSTTQRSTVGQLRNRISKQYLGIVDNSENIIFEDDERKCLLKDDAILKDKQKINLSLHNYPTYSSALSKNLSNYFDLKNKDKYDTTANEKFSKTSLIINSIFIVLGTIFISVFAQISFHLPIDKEVPITFQTFAVLLNGAVQSPLNSFLSSVLYILAGCIGIPVFAGFSHGVSSLTGYSGGFLIGFIFSSLVTGFLSKRGWDKQYRKIWLSMIIGNLVIYLFGFSWFAYKTKSFWGAFPKVVFPFIPGDLIKILLASLFVPLGWKIFYFRNKKLELDIEEQN</sequence>
<organism evidence="2 3">
    <name type="scientific">Piromyces finnis</name>
    <dbReference type="NCBI Taxonomy" id="1754191"/>
    <lineage>
        <taxon>Eukaryota</taxon>
        <taxon>Fungi</taxon>
        <taxon>Fungi incertae sedis</taxon>
        <taxon>Chytridiomycota</taxon>
        <taxon>Chytridiomycota incertae sedis</taxon>
        <taxon>Neocallimastigomycetes</taxon>
        <taxon>Neocallimastigales</taxon>
        <taxon>Neocallimastigaceae</taxon>
        <taxon>Piromyces</taxon>
    </lineage>
</organism>
<dbReference type="PANTHER" id="PTHR34295:SF1">
    <property type="entry name" value="BIOTIN TRANSPORTER BIOY"/>
    <property type="match status" value="1"/>
</dbReference>
<dbReference type="PANTHER" id="PTHR34295">
    <property type="entry name" value="BIOTIN TRANSPORTER BIOY"/>
    <property type="match status" value="1"/>
</dbReference>
<dbReference type="InterPro" id="IPR003784">
    <property type="entry name" value="BioY"/>
</dbReference>
<evidence type="ECO:0000313" key="2">
    <source>
        <dbReference type="EMBL" id="ORX48166.1"/>
    </source>
</evidence>
<keyword evidence="1" id="KW-0812">Transmembrane</keyword>
<name>A0A1Y1V671_9FUNG</name>
<feature type="transmembrane region" description="Helical" evidence="1">
    <location>
        <begin position="270"/>
        <end position="293"/>
    </location>
</feature>
<dbReference type="EMBL" id="MCFH01000028">
    <property type="protein sequence ID" value="ORX48166.1"/>
    <property type="molecule type" value="Genomic_DNA"/>
</dbReference>
<dbReference type="GO" id="GO:0015225">
    <property type="term" value="F:biotin transmembrane transporter activity"/>
    <property type="evidence" value="ECO:0007669"/>
    <property type="project" value="InterPro"/>
</dbReference>
<comment type="caution">
    <text evidence="2">The sequence shown here is derived from an EMBL/GenBank/DDBJ whole genome shotgun (WGS) entry which is preliminary data.</text>
</comment>
<dbReference type="AlphaFoldDB" id="A0A1Y1V671"/>
<proteinExistence type="predicted"/>
<reference evidence="2 3" key="2">
    <citation type="submission" date="2016-08" db="EMBL/GenBank/DDBJ databases">
        <title>Pervasive Adenine N6-methylation of Active Genes in Fungi.</title>
        <authorList>
            <consortium name="DOE Joint Genome Institute"/>
            <person name="Mondo S.J."/>
            <person name="Dannebaum R.O."/>
            <person name="Kuo R.C."/>
            <person name="Labutti K."/>
            <person name="Haridas S."/>
            <person name="Kuo A."/>
            <person name="Salamov A."/>
            <person name="Ahrendt S.R."/>
            <person name="Lipzen A."/>
            <person name="Sullivan W."/>
            <person name="Andreopoulos W.B."/>
            <person name="Clum A."/>
            <person name="Lindquist E."/>
            <person name="Daum C."/>
            <person name="Ramamoorthy G.K."/>
            <person name="Gryganskyi A."/>
            <person name="Culley D."/>
            <person name="Magnuson J.K."/>
            <person name="James T.Y."/>
            <person name="O'Malley M.A."/>
            <person name="Stajich J.E."/>
            <person name="Spatafora J.W."/>
            <person name="Visel A."/>
            <person name="Grigoriev I.V."/>
        </authorList>
    </citation>
    <scope>NUCLEOTIDE SEQUENCE [LARGE SCALE GENOMIC DNA]</scope>
    <source>
        <strain evidence="3">finn</strain>
    </source>
</reference>
<dbReference type="OrthoDB" id="2106225at2759"/>
<dbReference type="GO" id="GO:0005886">
    <property type="term" value="C:plasma membrane"/>
    <property type="evidence" value="ECO:0007669"/>
    <property type="project" value="InterPro"/>
</dbReference>
<evidence type="ECO:0000313" key="3">
    <source>
        <dbReference type="Proteomes" id="UP000193719"/>
    </source>
</evidence>
<feature type="transmembrane region" description="Helical" evidence="1">
    <location>
        <begin position="181"/>
        <end position="201"/>
    </location>
</feature>
<gene>
    <name evidence="2" type="ORF">BCR36DRAFT_413314</name>
</gene>
<dbReference type="Pfam" id="PF02632">
    <property type="entry name" value="BioY"/>
    <property type="match status" value="1"/>
</dbReference>
<keyword evidence="1" id="KW-1133">Transmembrane helix</keyword>
<dbReference type="STRING" id="1754191.A0A1Y1V671"/>
<keyword evidence="3" id="KW-1185">Reference proteome</keyword>
<keyword evidence="1" id="KW-0472">Membrane</keyword>
<feature type="transmembrane region" description="Helical" evidence="1">
    <location>
        <begin position="207"/>
        <end position="225"/>
    </location>
</feature>